<keyword evidence="5" id="KW-0472">Membrane</keyword>
<dbReference type="InterPro" id="IPR014906">
    <property type="entry name" value="PRP4-like"/>
</dbReference>
<dbReference type="Gene3D" id="2.130.10.10">
    <property type="entry name" value="YVTN repeat-like/Quinoprotein amine dehydrogenase"/>
    <property type="match status" value="3"/>
</dbReference>
<dbReference type="InterPro" id="IPR036285">
    <property type="entry name" value="PRP4-like_sf"/>
</dbReference>
<dbReference type="Gene3D" id="4.10.280.110">
    <property type="entry name" value="Pre-mRNA processing factor 4 domain"/>
    <property type="match status" value="1"/>
</dbReference>
<keyword evidence="5" id="KW-0812">Transmembrane</keyword>
<feature type="repeat" description="WD" evidence="3">
    <location>
        <begin position="392"/>
        <end position="433"/>
    </location>
</feature>
<evidence type="ECO:0000256" key="1">
    <source>
        <dbReference type="ARBA" id="ARBA00022574"/>
    </source>
</evidence>
<evidence type="ECO:0000313" key="7">
    <source>
        <dbReference type="EMBL" id="GAO45980.1"/>
    </source>
</evidence>
<keyword evidence="5" id="KW-1133">Transmembrane helix</keyword>
<evidence type="ECO:0000256" key="3">
    <source>
        <dbReference type="PROSITE-ProRule" id="PRU00221"/>
    </source>
</evidence>
<feature type="compositionally biased region" description="Acidic residues" evidence="4">
    <location>
        <begin position="135"/>
        <end position="155"/>
    </location>
</feature>
<feature type="repeat" description="WD" evidence="3">
    <location>
        <begin position="350"/>
        <end position="391"/>
    </location>
</feature>
<evidence type="ECO:0000256" key="2">
    <source>
        <dbReference type="ARBA" id="ARBA00022737"/>
    </source>
</evidence>
<keyword evidence="1 3" id="KW-0853">WD repeat</keyword>
<reference evidence="7 8" key="2">
    <citation type="journal article" date="2014" name="J. Gen. Appl. Microbiol.">
        <title>The early diverging ascomycetous budding yeast Saitoella complicata has three histone deacetylases belonging to the Clr6, Hos2, and Rpd3 lineages.</title>
        <authorList>
            <person name="Nishida H."/>
            <person name="Matsumoto T."/>
            <person name="Kondo S."/>
            <person name="Hamamoto M."/>
            <person name="Yoshikawa H."/>
        </authorList>
    </citation>
    <scope>NUCLEOTIDE SEQUENCE [LARGE SCALE GENOMIC DNA]</scope>
    <source>
        <strain evidence="7 8">NRRL Y-17804</strain>
    </source>
</reference>
<dbReference type="PROSITE" id="PS00678">
    <property type="entry name" value="WD_REPEATS_1"/>
    <property type="match status" value="1"/>
</dbReference>
<proteinExistence type="predicted"/>
<feature type="repeat" description="WD" evidence="3">
    <location>
        <begin position="260"/>
        <end position="304"/>
    </location>
</feature>
<comment type="caution">
    <text evidence="7">The sequence shown here is derived from an EMBL/GenBank/DDBJ whole genome shotgun (WGS) entry which is preliminary data.</text>
</comment>
<dbReference type="PROSITE" id="PS50082">
    <property type="entry name" value="WD_REPEATS_2"/>
    <property type="match status" value="4"/>
</dbReference>
<accession>A0A0E9N998</accession>
<dbReference type="PANTHER" id="PTHR19846">
    <property type="entry name" value="WD40 REPEAT PROTEIN"/>
    <property type="match status" value="1"/>
</dbReference>
<feature type="region of interest" description="Disordered" evidence="4">
    <location>
        <begin position="451"/>
        <end position="485"/>
    </location>
</feature>
<evidence type="ECO:0000313" key="8">
    <source>
        <dbReference type="Proteomes" id="UP000033140"/>
    </source>
</evidence>
<evidence type="ECO:0000256" key="4">
    <source>
        <dbReference type="SAM" id="MobiDB-lite"/>
    </source>
</evidence>
<keyword evidence="2" id="KW-0677">Repeat</keyword>
<dbReference type="InterPro" id="IPR019775">
    <property type="entry name" value="WD40_repeat_CS"/>
</dbReference>
<dbReference type="PROSITE" id="PS50294">
    <property type="entry name" value="WD_REPEATS_REGION"/>
    <property type="match status" value="4"/>
</dbReference>
<feature type="region of interest" description="Disordered" evidence="4">
    <location>
        <begin position="133"/>
        <end position="160"/>
    </location>
</feature>
<dbReference type="GO" id="GO:0000398">
    <property type="term" value="P:mRNA splicing, via spliceosome"/>
    <property type="evidence" value="ECO:0007669"/>
    <property type="project" value="TreeGrafter"/>
</dbReference>
<dbReference type="SUPFAM" id="SSF158230">
    <property type="entry name" value="PRP4-like"/>
    <property type="match status" value="1"/>
</dbReference>
<dbReference type="Proteomes" id="UP000033140">
    <property type="component" value="Unassembled WGS sequence"/>
</dbReference>
<dbReference type="SMART" id="SM00500">
    <property type="entry name" value="SFM"/>
    <property type="match status" value="1"/>
</dbReference>
<dbReference type="EMBL" id="BACD03000001">
    <property type="protein sequence ID" value="GAO45980.1"/>
    <property type="molecule type" value="Genomic_DNA"/>
</dbReference>
<dbReference type="CDD" id="cd00200">
    <property type="entry name" value="WD40"/>
    <property type="match status" value="1"/>
</dbReference>
<feature type="transmembrane region" description="Helical" evidence="5">
    <location>
        <begin position="6"/>
        <end position="28"/>
    </location>
</feature>
<dbReference type="Pfam" id="PF00400">
    <property type="entry name" value="WD40"/>
    <property type="match status" value="6"/>
</dbReference>
<dbReference type="GO" id="GO:0046540">
    <property type="term" value="C:U4/U6 x U5 tri-snRNP complex"/>
    <property type="evidence" value="ECO:0007669"/>
    <property type="project" value="TreeGrafter"/>
</dbReference>
<feature type="repeat" description="WD" evidence="3">
    <location>
        <begin position="513"/>
        <end position="547"/>
    </location>
</feature>
<gene>
    <name evidence="7" type="ORF">G7K_0225-t1</name>
</gene>
<feature type="domain" description="Pre-mRNA processing factor 4 (PRP4)-like" evidence="6">
    <location>
        <begin position="95"/>
        <end position="147"/>
    </location>
</feature>
<dbReference type="InterPro" id="IPR036322">
    <property type="entry name" value="WD40_repeat_dom_sf"/>
</dbReference>
<dbReference type="InterPro" id="IPR015943">
    <property type="entry name" value="WD40/YVTN_repeat-like_dom_sf"/>
</dbReference>
<dbReference type="STRING" id="698492.A0A0E9N998"/>
<reference evidence="7 8" key="1">
    <citation type="journal article" date="2011" name="J. Gen. Appl. Microbiol.">
        <title>Draft genome sequencing of the enigmatic yeast Saitoella complicata.</title>
        <authorList>
            <person name="Nishida H."/>
            <person name="Hamamoto M."/>
            <person name="Sugiyama J."/>
        </authorList>
    </citation>
    <scope>NUCLEOTIDE SEQUENCE [LARGE SCALE GENOMIC DNA]</scope>
    <source>
        <strain evidence="7 8">NRRL Y-17804</strain>
    </source>
</reference>
<dbReference type="Pfam" id="PF08799">
    <property type="entry name" value="PRP4"/>
    <property type="match status" value="1"/>
</dbReference>
<dbReference type="SUPFAM" id="SSF50978">
    <property type="entry name" value="WD40 repeat-like"/>
    <property type="match status" value="1"/>
</dbReference>
<dbReference type="PANTHER" id="PTHR19846:SF0">
    <property type="entry name" value="PRE-MRNA PROCESSING FACTOR 4"/>
    <property type="match status" value="1"/>
</dbReference>
<dbReference type="GO" id="GO:0030621">
    <property type="term" value="F:U4 snRNA binding"/>
    <property type="evidence" value="ECO:0007669"/>
    <property type="project" value="TreeGrafter"/>
</dbReference>
<dbReference type="SMART" id="SM00320">
    <property type="entry name" value="WD40"/>
    <property type="match status" value="7"/>
</dbReference>
<keyword evidence="8" id="KW-1185">Reference proteome</keyword>
<protein>
    <recommendedName>
        <fullName evidence="6">Pre-mRNA processing factor 4 (PRP4)-like domain-containing protein</fullName>
    </recommendedName>
</protein>
<sequence>MGPMQANLHIMLIVYLLWFTFTVCVMIFSHGNQIKIRPIQSYDSEYQRERRLRIAMSLLKDLPTVTASQSYTSDQSALLASLDLKRRAARVAAPTDDAKVRHMLRNLGEPITLFAEGPAERRDRLKLVLAKKEEEDSDFDMDAEEEEGEGEEQEEFYTPGSEELLSARRKMAEYSLPRAKARLRIESHDAKISLPNHINQRKALRKVLVQTAAMGAQLTGDRPTGIARFSPDGRRFATGDWGGGVKVWRVGDMECESAKYGGHRDRVGGLSWNPDTTSILELATGGGDGELALWSTNNDKPEPLHLLKDIHTHRVNRVAFHPSGQYLASASADTTWSLIDLPTLTPLLHQSGHSRAVYALAPHPDGSLLATGGQDAIGRAWDLRTGRTIMVLDGHVGDVLGLDWAEDGYRVLSAAGDGSVKVWDLRAVRCVATIPAHKGLASDVRWCKGGDITAPPKSQPAAADPDAMDVSQDAEDELPADRPSGRSTWFATSGYDASVNLWSADDWTLVKTLKGHDGKVMSCDVSPGGEHILSSGWERVVRMWGRD</sequence>
<reference evidence="7 8" key="3">
    <citation type="journal article" date="2015" name="Genome Announc.">
        <title>Draft Genome Sequence of the Archiascomycetous Yeast Saitoella complicata.</title>
        <authorList>
            <person name="Yamauchi K."/>
            <person name="Kondo S."/>
            <person name="Hamamoto M."/>
            <person name="Takahashi Y."/>
            <person name="Ogura Y."/>
            <person name="Hayashi T."/>
            <person name="Nishida H."/>
        </authorList>
    </citation>
    <scope>NUCLEOTIDE SEQUENCE [LARGE SCALE GENOMIC DNA]</scope>
    <source>
        <strain evidence="7 8">NRRL Y-17804</strain>
    </source>
</reference>
<dbReference type="OMA" id="LNEPICY"/>
<name>A0A0E9N998_SAICN</name>
<evidence type="ECO:0000259" key="6">
    <source>
        <dbReference type="SMART" id="SM00500"/>
    </source>
</evidence>
<evidence type="ECO:0000256" key="5">
    <source>
        <dbReference type="SAM" id="Phobius"/>
    </source>
</evidence>
<dbReference type="AlphaFoldDB" id="A0A0E9N998"/>
<organism evidence="7 8">
    <name type="scientific">Saitoella complicata (strain BCRC 22490 / CBS 7301 / JCM 7358 / NBRC 10748 / NRRL Y-17804)</name>
    <dbReference type="NCBI Taxonomy" id="698492"/>
    <lineage>
        <taxon>Eukaryota</taxon>
        <taxon>Fungi</taxon>
        <taxon>Dikarya</taxon>
        <taxon>Ascomycota</taxon>
        <taxon>Taphrinomycotina</taxon>
        <taxon>Taphrinomycotina incertae sedis</taxon>
        <taxon>Saitoella</taxon>
    </lineage>
</organism>
<dbReference type="InterPro" id="IPR001680">
    <property type="entry name" value="WD40_rpt"/>
</dbReference>
<dbReference type="GO" id="GO:0017070">
    <property type="term" value="F:U6 snRNA binding"/>
    <property type="evidence" value="ECO:0007669"/>
    <property type="project" value="TreeGrafter"/>
</dbReference>